<dbReference type="AlphaFoldDB" id="A0AAN9NGY6"/>
<accession>A0AAN9NGY6</accession>
<comment type="caution">
    <text evidence="1">The sequence shown here is derived from an EMBL/GenBank/DDBJ whole genome shotgun (WGS) entry which is preliminary data.</text>
</comment>
<dbReference type="InterPro" id="IPR045851">
    <property type="entry name" value="AMP-bd_C_sf"/>
</dbReference>
<evidence type="ECO:0000313" key="2">
    <source>
        <dbReference type="Proteomes" id="UP001374584"/>
    </source>
</evidence>
<protein>
    <submittedName>
        <fullName evidence="1">Uncharacterized protein</fullName>
    </submittedName>
</protein>
<proteinExistence type="predicted"/>
<name>A0AAN9NGY6_PHACN</name>
<dbReference type="SUPFAM" id="SSF56801">
    <property type="entry name" value="Acetyl-CoA synthetase-like"/>
    <property type="match status" value="1"/>
</dbReference>
<evidence type="ECO:0000313" key="1">
    <source>
        <dbReference type="EMBL" id="KAK7372431.1"/>
    </source>
</evidence>
<reference evidence="1 2" key="1">
    <citation type="submission" date="2024-01" db="EMBL/GenBank/DDBJ databases">
        <title>The genomes of 5 underutilized Papilionoideae crops provide insights into root nodulation and disease resistanc.</title>
        <authorList>
            <person name="Jiang F."/>
        </authorList>
    </citation>
    <scope>NUCLEOTIDE SEQUENCE [LARGE SCALE GENOMIC DNA]</scope>
    <source>
        <strain evidence="1">JINMINGXINNONG_FW02</strain>
        <tissue evidence="1">Leaves</tissue>
    </source>
</reference>
<dbReference type="Proteomes" id="UP001374584">
    <property type="component" value="Unassembled WGS sequence"/>
</dbReference>
<sequence length="118" mass="13159">MLWLLFGCTVQVFDLSDVKPHEFVRYGLSCLEMLAGLGDSCAKETLERIKVMGICRLSGKAGSNITLDQIVKFVAKQVSPYKKIQRVSFVNFIPESPARTILRRELVDYALSSGSSKL</sequence>
<dbReference type="EMBL" id="JAYMYR010000003">
    <property type="protein sequence ID" value="KAK7372431.1"/>
    <property type="molecule type" value="Genomic_DNA"/>
</dbReference>
<dbReference type="Gene3D" id="3.30.300.30">
    <property type="match status" value="1"/>
</dbReference>
<organism evidence="1 2">
    <name type="scientific">Phaseolus coccineus</name>
    <name type="common">Scarlet runner bean</name>
    <name type="synonym">Phaseolus multiflorus</name>
    <dbReference type="NCBI Taxonomy" id="3886"/>
    <lineage>
        <taxon>Eukaryota</taxon>
        <taxon>Viridiplantae</taxon>
        <taxon>Streptophyta</taxon>
        <taxon>Embryophyta</taxon>
        <taxon>Tracheophyta</taxon>
        <taxon>Spermatophyta</taxon>
        <taxon>Magnoliopsida</taxon>
        <taxon>eudicotyledons</taxon>
        <taxon>Gunneridae</taxon>
        <taxon>Pentapetalae</taxon>
        <taxon>rosids</taxon>
        <taxon>fabids</taxon>
        <taxon>Fabales</taxon>
        <taxon>Fabaceae</taxon>
        <taxon>Papilionoideae</taxon>
        <taxon>50 kb inversion clade</taxon>
        <taxon>NPAAA clade</taxon>
        <taxon>indigoferoid/millettioid clade</taxon>
        <taxon>Phaseoleae</taxon>
        <taxon>Phaseolus</taxon>
    </lineage>
</organism>
<keyword evidence="2" id="KW-1185">Reference proteome</keyword>
<gene>
    <name evidence="1" type="ORF">VNO80_05809</name>
</gene>